<dbReference type="EMBL" id="KN413314">
    <property type="protein sequence ID" value="KHG19517.1"/>
    <property type="molecule type" value="Genomic_DNA"/>
</dbReference>
<proteinExistence type="predicted"/>
<evidence type="ECO:0000313" key="3">
    <source>
        <dbReference type="Proteomes" id="UP000032142"/>
    </source>
</evidence>
<accession>A0A0B0P9T9</accession>
<evidence type="ECO:0000313" key="1">
    <source>
        <dbReference type="EMBL" id="KHG19517.1"/>
    </source>
</evidence>
<sequence>MVVPWQSVKCRYGISMRKTILSCESWH</sequence>
<name>A0A0B0P9T9_GOSAR</name>
<dbReference type="AlphaFoldDB" id="A0A0B0P9T9"/>
<gene>
    <name evidence="1" type="ORF">F383_26293</name>
    <name evidence="2" type="ORF">F383_26662</name>
</gene>
<organism evidence="2 3">
    <name type="scientific">Gossypium arboreum</name>
    <name type="common">Tree cotton</name>
    <name type="synonym">Gossypium nanking</name>
    <dbReference type="NCBI Taxonomy" id="29729"/>
    <lineage>
        <taxon>Eukaryota</taxon>
        <taxon>Viridiplantae</taxon>
        <taxon>Streptophyta</taxon>
        <taxon>Embryophyta</taxon>
        <taxon>Tracheophyta</taxon>
        <taxon>Spermatophyta</taxon>
        <taxon>Magnoliopsida</taxon>
        <taxon>eudicotyledons</taxon>
        <taxon>Gunneridae</taxon>
        <taxon>Pentapetalae</taxon>
        <taxon>rosids</taxon>
        <taxon>malvids</taxon>
        <taxon>Malvales</taxon>
        <taxon>Malvaceae</taxon>
        <taxon>Malvoideae</taxon>
        <taxon>Gossypium</taxon>
    </lineage>
</organism>
<reference evidence="3" key="2">
    <citation type="submission" date="2014-09" db="EMBL/GenBank/DDBJ databases">
        <authorList>
            <person name="Mudge J."/>
            <person name="Ramaraj T."/>
            <person name="Lindquist I.E."/>
            <person name="Bharti A.K."/>
            <person name="Sundararajan A."/>
            <person name="Cameron C.T."/>
            <person name="Woodward J.E."/>
            <person name="May G.D."/>
            <person name="Brubaker C."/>
            <person name="Broadhvest J."/>
            <person name="Wilkins T.A."/>
        </authorList>
    </citation>
    <scope>NUCLEOTIDE SEQUENCE</scope>
    <source>
        <strain evidence="3">cv. AKA8401</strain>
    </source>
</reference>
<keyword evidence="3" id="KW-1185">Reference proteome</keyword>
<dbReference type="EMBL" id="KN417021">
    <property type="protein sequence ID" value="KHG20914.1"/>
    <property type="molecule type" value="Genomic_DNA"/>
</dbReference>
<evidence type="ECO:0000313" key="2">
    <source>
        <dbReference type="EMBL" id="KHG20914.1"/>
    </source>
</evidence>
<protein>
    <submittedName>
        <fullName evidence="2">Uncharacterized protein</fullName>
    </submittedName>
</protein>
<reference evidence="2" key="1">
    <citation type="submission" date="2014-09" db="EMBL/GenBank/DDBJ databases">
        <title>G. arboreum L. cv. AKA8401 A2 genome assembly version 1.0.</title>
        <authorList>
            <person name="Mudge J."/>
            <person name="Ramaraj T."/>
            <person name="Lindquist I.E."/>
            <person name="Bharti A.K."/>
            <person name="Sundararajan A."/>
            <person name="Cameron C.T."/>
            <person name="Woodward J.E."/>
            <person name="May G.D."/>
            <person name="Brubaker C."/>
            <person name="Broadhvest J."/>
            <person name="Wilkins T.A."/>
        </authorList>
    </citation>
    <scope>NUCLEOTIDE SEQUENCE</scope>
</reference>
<dbReference type="Proteomes" id="UP000032142">
    <property type="component" value="Unassembled WGS sequence"/>
</dbReference>